<proteinExistence type="predicted"/>
<reference evidence="2 3" key="1">
    <citation type="submission" date="2016-01" db="EMBL/GenBank/DDBJ databases">
        <title>The new phylogeny of the genus Mycobacterium.</title>
        <authorList>
            <person name="Tarcisio F."/>
            <person name="Conor M."/>
            <person name="Antonella G."/>
            <person name="Elisabetta G."/>
            <person name="Giulia F.S."/>
            <person name="Sara T."/>
            <person name="Anna F."/>
            <person name="Clotilde B."/>
            <person name="Roberto B."/>
            <person name="Veronica D.S."/>
            <person name="Fabio R."/>
            <person name="Monica P."/>
            <person name="Olivier J."/>
            <person name="Enrico T."/>
            <person name="Nicola S."/>
        </authorList>
    </citation>
    <scope>NUCLEOTIDE SEQUENCE [LARGE SCALE GENOMIC DNA]</scope>
    <source>
        <strain evidence="2 3">DSM 44803</strain>
    </source>
</reference>
<comment type="caution">
    <text evidence="2">The sequence shown here is derived from an EMBL/GenBank/DDBJ whole genome shotgun (WGS) entry which is preliminary data.</text>
</comment>
<dbReference type="AlphaFoldDB" id="A0A0F5NF81"/>
<feature type="signal peptide" evidence="1">
    <location>
        <begin position="1"/>
        <end position="23"/>
    </location>
</feature>
<evidence type="ECO:0000313" key="3">
    <source>
        <dbReference type="Proteomes" id="UP000193781"/>
    </source>
</evidence>
<keyword evidence="2" id="KW-0723">Serine/threonine-protein kinase</keyword>
<dbReference type="EMBL" id="LQPH01000151">
    <property type="protein sequence ID" value="ORW17540.1"/>
    <property type="molecule type" value="Genomic_DNA"/>
</dbReference>
<keyword evidence="2" id="KW-0808">Transferase</keyword>
<evidence type="ECO:0000313" key="2">
    <source>
        <dbReference type="EMBL" id="ORW17540.1"/>
    </source>
</evidence>
<sequence>MSHLSNALRAATAAALAGGSALAGTVTATADPANTGSSSDINTLAASLSKGYGLNNCTAQSITTGELASLTCGQSPDPSGPVQAKYILFNNGENLVGSFKASIKDDVLGPCGDSGQSPTSWHQGSNSSNAGQVACGTYQNAAEIIWTSDAKNILSYIRGSNTDAAALYQWWRANG</sequence>
<organism evidence="2 3">
    <name type="scientific">Mycobacterium nebraskense</name>
    <dbReference type="NCBI Taxonomy" id="244292"/>
    <lineage>
        <taxon>Bacteria</taxon>
        <taxon>Bacillati</taxon>
        <taxon>Actinomycetota</taxon>
        <taxon>Actinomycetes</taxon>
        <taxon>Mycobacteriales</taxon>
        <taxon>Mycobacteriaceae</taxon>
        <taxon>Mycobacterium</taxon>
    </lineage>
</organism>
<keyword evidence="3" id="KW-1185">Reference proteome</keyword>
<keyword evidence="1" id="KW-0732">Signal</keyword>
<dbReference type="OrthoDB" id="5195851at2"/>
<gene>
    <name evidence="2" type="ORF">AWC17_11975</name>
</gene>
<dbReference type="RefSeq" id="WP_046183019.1">
    <property type="nucleotide sequence ID" value="NZ_JACKSS010000078.1"/>
</dbReference>
<feature type="chain" id="PRO_5039134842" evidence="1">
    <location>
        <begin position="24"/>
        <end position="175"/>
    </location>
</feature>
<evidence type="ECO:0000256" key="1">
    <source>
        <dbReference type="SAM" id="SignalP"/>
    </source>
</evidence>
<accession>A0A0F5NF81</accession>
<dbReference type="GO" id="GO:0004674">
    <property type="term" value="F:protein serine/threonine kinase activity"/>
    <property type="evidence" value="ECO:0007669"/>
    <property type="project" value="UniProtKB-KW"/>
</dbReference>
<keyword evidence="2" id="KW-0418">Kinase</keyword>
<dbReference type="Proteomes" id="UP000193781">
    <property type="component" value="Unassembled WGS sequence"/>
</dbReference>
<protein>
    <submittedName>
        <fullName evidence="2">Serine/threonine protein kinase</fullName>
    </submittedName>
</protein>
<name>A0A0F5NF81_9MYCO</name>